<organism evidence="2 3">
    <name type="scientific">Keratinibaculum paraultunense</name>
    <dbReference type="NCBI Taxonomy" id="1278232"/>
    <lineage>
        <taxon>Bacteria</taxon>
        <taxon>Bacillati</taxon>
        <taxon>Bacillota</taxon>
        <taxon>Tissierellia</taxon>
        <taxon>Tissierellales</taxon>
        <taxon>Tepidimicrobiaceae</taxon>
        <taxon>Keratinibaculum</taxon>
    </lineage>
</organism>
<feature type="transmembrane region" description="Helical" evidence="1">
    <location>
        <begin position="6"/>
        <end position="24"/>
    </location>
</feature>
<feature type="transmembrane region" description="Helical" evidence="1">
    <location>
        <begin position="79"/>
        <end position="100"/>
    </location>
</feature>
<keyword evidence="1" id="KW-0812">Transmembrane</keyword>
<evidence type="ECO:0000313" key="2">
    <source>
        <dbReference type="EMBL" id="TCS91669.1"/>
    </source>
</evidence>
<dbReference type="Proteomes" id="UP000294567">
    <property type="component" value="Unassembled WGS sequence"/>
</dbReference>
<dbReference type="EMBL" id="SMAE01000001">
    <property type="protein sequence ID" value="TCS91669.1"/>
    <property type="molecule type" value="Genomic_DNA"/>
</dbReference>
<feature type="transmembrane region" description="Helical" evidence="1">
    <location>
        <begin position="54"/>
        <end position="73"/>
    </location>
</feature>
<gene>
    <name evidence="2" type="ORF">EDD65_101172</name>
</gene>
<evidence type="ECO:0000313" key="3">
    <source>
        <dbReference type="Proteomes" id="UP000294567"/>
    </source>
</evidence>
<accession>A0A4R3L4S8</accession>
<comment type="caution">
    <text evidence="2">The sequence shown here is derived from an EMBL/GenBank/DDBJ whole genome shotgun (WGS) entry which is preliminary data.</text>
</comment>
<proteinExistence type="predicted"/>
<dbReference type="RefSeq" id="WP_132025472.1">
    <property type="nucleotide sequence ID" value="NZ_CP068564.1"/>
</dbReference>
<evidence type="ECO:0008006" key="4">
    <source>
        <dbReference type="Google" id="ProtNLM"/>
    </source>
</evidence>
<keyword evidence="1" id="KW-1133">Transmembrane helix</keyword>
<dbReference type="AlphaFoldDB" id="A0A4R3L4S8"/>
<evidence type="ECO:0000256" key="1">
    <source>
        <dbReference type="SAM" id="Phobius"/>
    </source>
</evidence>
<keyword evidence="1" id="KW-0472">Membrane</keyword>
<reference evidence="2 3" key="1">
    <citation type="submission" date="2019-03" db="EMBL/GenBank/DDBJ databases">
        <title>Genomic Encyclopedia of Type Strains, Phase IV (KMG-IV): sequencing the most valuable type-strain genomes for metagenomic binning, comparative biology and taxonomic classification.</title>
        <authorList>
            <person name="Goeker M."/>
        </authorList>
    </citation>
    <scope>NUCLEOTIDE SEQUENCE [LARGE SCALE GENOMIC DNA]</scope>
    <source>
        <strain evidence="2 3">DSM 26752</strain>
    </source>
</reference>
<keyword evidence="3" id="KW-1185">Reference proteome</keyword>
<name>A0A4R3L4S8_9FIRM</name>
<sequence length="112" mass="12986">MFLFCILMLLVGGYFITMGIYYLTAKTPRIANLYANTRRLTEADIIDKEAYNNICGKIFILWGVLNSLIGIVSNFMGDYFIFVIILTPITNIIMMGMYNIKATRYIRRERDC</sequence>
<protein>
    <recommendedName>
        <fullName evidence="4">SdpI/YhfL family protein</fullName>
    </recommendedName>
</protein>